<sequence>MIGFFIKKAFFDGWDNLFQILILNVIFLCVGFGGFFLAGAASDMMLLSMGILLATAIAEGILWTAASKMLARIASYRSFGWKDFLEAIRSTWKHGALFSLLAVGIALLFFVTTPYYFGIGNMVGFALGMLLFWLAIIVLLSLQWFLPIRSQLDDNFVKCLKKSFIVFFDNPGFSLFMFFYSLVLLGLSLVCVMLLPGITGIMLAQNEAFRLRLYKYDWMEKHPELDARIARKSIPWEELIADDVETVGYRSFKSFIFPWKD</sequence>
<dbReference type="EMBL" id="JAINWA010000003">
    <property type="protein sequence ID" value="MCD1655466.1"/>
    <property type="molecule type" value="Genomic_DNA"/>
</dbReference>
<feature type="transmembrane region" description="Helical" evidence="1">
    <location>
        <begin position="96"/>
        <end position="117"/>
    </location>
</feature>
<accession>A0AAE3JJI4</accession>
<organism evidence="2 3">
    <name type="scientific">Teretinema zuelzerae</name>
    <dbReference type="NCBI Taxonomy" id="156"/>
    <lineage>
        <taxon>Bacteria</taxon>
        <taxon>Pseudomonadati</taxon>
        <taxon>Spirochaetota</taxon>
        <taxon>Spirochaetia</taxon>
        <taxon>Spirochaetales</taxon>
        <taxon>Treponemataceae</taxon>
        <taxon>Teretinema</taxon>
    </lineage>
</organism>
<feature type="transmembrane region" description="Helical" evidence="1">
    <location>
        <begin position="17"/>
        <end position="38"/>
    </location>
</feature>
<comment type="caution">
    <text evidence="2">The sequence shown here is derived from an EMBL/GenBank/DDBJ whole genome shotgun (WGS) entry which is preliminary data.</text>
</comment>
<evidence type="ECO:0008006" key="4">
    <source>
        <dbReference type="Google" id="ProtNLM"/>
    </source>
</evidence>
<name>A0AAE3JJI4_9SPIR</name>
<keyword evidence="1" id="KW-1133">Transmembrane helix</keyword>
<keyword evidence="1" id="KW-0472">Membrane</keyword>
<gene>
    <name evidence="2" type="ORF">K7J14_12250</name>
</gene>
<keyword evidence="1" id="KW-0812">Transmembrane</keyword>
<dbReference type="AlphaFoldDB" id="A0AAE3JJI4"/>
<feature type="transmembrane region" description="Helical" evidence="1">
    <location>
        <begin position="124"/>
        <end position="146"/>
    </location>
</feature>
<feature type="transmembrane region" description="Helical" evidence="1">
    <location>
        <begin position="177"/>
        <end position="204"/>
    </location>
</feature>
<evidence type="ECO:0000313" key="2">
    <source>
        <dbReference type="EMBL" id="MCD1655466.1"/>
    </source>
</evidence>
<dbReference type="RefSeq" id="WP_230756679.1">
    <property type="nucleotide sequence ID" value="NZ_JAINWA010000003.1"/>
</dbReference>
<reference evidence="2" key="1">
    <citation type="submission" date="2021-08" db="EMBL/GenBank/DDBJ databases">
        <title>Comparative analyses of Brucepasteria parasyntrophica and Teretinema zuelzerae.</title>
        <authorList>
            <person name="Song Y."/>
            <person name="Brune A."/>
        </authorList>
    </citation>
    <scope>NUCLEOTIDE SEQUENCE</scope>
    <source>
        <strain evidence="2">DSM 1903</strain>
    </source>
</reference>
<dbReference type="Proteomes" id="UP001198163">
    <property type="component" value="Unassembled WGS sequence"/>
</dbReference>
<keyword evidence="3" id="KW-1185">Reference proteome</keyword>
<evidence type="ECO:0000256" key="1">
    <source>
        <dbReference type="SAM" id="Phobius"/>
    </source>
</evidence>
<protein>
    <recommendedName>
        <fullName evidence="4">DUF624 domain-containing protein</fullName>
    </recommendedName>
</protein>
<feature type="transmembrane region" description="Helical" evidence="1">
    <location>
        <begin position="45"/>
        <end position="66"/>
    </location>
</feature>
<evidence type="ECO:0000313" key="3">
    <source>
        <dbReference type="Proteomes" id="UP001198163"/>
    </source>
</evidence>
<proteinExistence type="predicted"/>